<reference evidence="2 3" key="1">
    <citation type="journal article" date="2022" name="Int. J. Syst. Evol. Microbiol.">
        <title>Neobacillus kokaensis sp. nov., isolated from soil.</title>
        <authorList>
            <person name="Yuki K."/>
            <person name="Matsubara H."/>
            <person name="Yamaguchi S."/>
        </authorList>
    </citation>
    <scope>NUCLEOTIDE SEQUENCE [LARGE SCALE GENOMIC DNA]</scope>
    <source>
        <strain evidence="2 3">LOB 377</strain>
    </source>
</reference>
<dbReference type="EMBL" id="BNDS01000053">
    <property type="protein sequence ID" value="GHI01640.1"/>
    <property type="molecule type" value="Genomic_DNA"/>
</dbReference>
<evidence type="ECO:0008006" key="4">
    <source>
        <dbReference type="Google" id="ProtNLM"/>
    </source>
</evidence>
<evidence type="ECO:0000313" key="2">
    <source>
        <dbReference type="EMBL" id="GHI01640.1"/>
    </source>
</evidence>
<protein>
    <recommendedName>
        <fullName evidence="4">Transposase</fullName>
    </recommendedName>
</protein>
<keyword evidence="1" id="KW-0812">Transmembrane</keyword>
<keyword evidence="1" id="KW-0472">Membrane</keyword>
<accession>A0ABQ3NCJ6</accession>
<evidence type="ECO:0000313" key="3">
    <source>
        <dbReference type="Proteomes" id="UP000637074"/>
    </source>
</evidence>
<dbReference type="RefSeq" id="WP_191277284.1">
    <property type="nucleotide sequence ID" value="NZ_BNDS01000053.1"/>
</dbReference>
<gene>
    <name evidence="2" type="ORF">AM1BK_51820</name>
</gene>
<comment type="caution">
    <text evidence="2">The sequence shown here is derived from an EMBL/GenBank/DDBJ whole genome shotgun (WGS) entry which is preliminary data.</text>
</comment>
<name>A0ABQ3NCJ6_9BACI</name>
<sequence length="247" mass="29078">MNFADAEWFKKKGINKAKAQRYQCKQCLKITSVMPERKNSTTYHQKRNDILLDLAKAVVNKVAINRTIEMLDIGVKTYYEKLELVYKRCLEFLERHEKKALKNLNIDECWLNTDKMTYHLSNVRKKGHGRKPPAERSEESKFPTHIVITRKCKADTSSWLMLPMIGISLLMTWHWILSSIKMTTYMNWLKKMQGLEEALPPIQCRLTPLTIKVWRNMKMTLPDLKSEVSTWMAYMLTPLIQRLLIIG</sequence>
<dbReference type="Proteomes" id="UP000637074">
    <property type="component" value="Unassembled WGS sequence"/>
</dbReference>
<organism evidence="2 3">
    <name type="scientific">Neobacillus kokaensis</name>
    <dbReference type="NCBI Taxonomy" id="2759023"/>
    <lineage>
        <taxon>Bacteria</taxon>
        <taxon>Bacillati</taxon>
        <taxon>Bacillota</taxon>
        <taxon>Bacilli</taxon>
        <taxon>Bacillales</taxon>
        <taxon>Bacillaceae</taxon>
        <taxon>Neobacillus</taxon>
    </lineage>
</organism>
<feature type="transmembrane region" description="Helical" evidence="1">
    <location>
        <begin position="159"/>
        <end position="177"/>
    </location>
</feature>
<keyword evidence="3" id="KW-1185">Reference proteome</keyword>
<keyword evidence="1" id="KW-1133">Transmembrane helix</keyword>
<proteinExistence type="predicted"/>
<evidence type="ECO:0000256" key="1">
    <source>
        <dbReference type="SAM" id="Phobius"/>
    </source>
</evidence>